<feature type="transmembrane region" description="Helical" evidence="10">
    <location>
        <begin position="225"/>
        <end position="243"/>
    </location>
</feature>
<dbReference type="PANTHER" id="PTHR34820:SF4">
    <property type="entry name" value="INNER MEMBRANE PROTEIN YEBZ"/>
    <property type="match status" value="1"/>
</dbReference>
<feature type="transmembrane region" description="Helical" evidence="10">
    <location>
        <begin position="55"/>
        <end position="75"/>
    </location>
</feature>
<keyword evidence="3 10" id="KW-0812">Transmembrane</keyword>
<feature type="transmembrane region" description="Helical" evidence="10">
    <location>
        <begin position="398"/>
        <end position="422"/>
    </location>
</feature>
<sequence>MRKGCRQVDRDSNGRQERRRLQIPGSSAETSGAENTLTKGNGDASRHPLASVVRLAAALICLGLAMLAGGGQAFAHAALVESVPADGAVLQVRPAIVHLRFNEPVSPLVVRLIDARGGIREDLSVMMHDHSIGIAIPENLPSGSHILSYRVTSADGHPVAGSMIFSIGHISTSADKPAETSERPIHSLLWLARLVFYLGAFVGAGGALFVTWVAPSLRLLLVGRVLRGFLAAGIAAAIVSIGLQGLDALGRPFVDFPSGAVWLAGLATAFGTSAILASTAFALAFASLLARGGSRRALSLAALAGVGLAFAASGHASAATPQWLMRPVMFLHAVAVAYWVGALLPLAVVVRRFPSQAQPVIRRFSGVAVAAVAVLTATGLMLAYVQVEAPKNLFDTDYGLVLLAKLILVAALLALASVNRVLLTPGLEVSRDKSRHRLGRTIAIEIGLAALVLMVVGLWRFTPPPRALETSRAAAASPVSLHIHMPSIMAGLMVSPGHVGSSQVRIALSSPASRPLDAKGVTLILSRPADGIEPIERSARKVGGNAWQVDNLVLPLAGPWQIRLEVLISDFDKTSLEGTLVVRP</sequence>
<evidence type="ECO:0000313" key="13">
    <source>
        <dbReference type="EMBL" id="KAB0266834.1"/>
    </source>
</evidence>
<comment type="subcellular location">
    <subcellularLocation>
        <location evidence="1">Cell membrane</location>
        <topology evidence="1">Multi-pass membrane protein</topology>
    </subcellularLocation>
</comment>
<evidence type="ECO:0000259" key="12">
    <source>
        <dbReference type="Pfam" id="PF05425"/>
    </source>
</evidence>
<dbReference type="InterPro" id="IPR032694">
    <property type="entry name" value="CopC/D"/>
</dbReference>
<evidence type="ECO:0000256" key="7">
    <source>
        <dbReference type="ARBA" id="ARBA00023008"/>
    </source>
</evidence>
<dbReference type="InterPro" id="IPR007348">
    <property type="entry name" value="CopC_dom"/>
</dbReference>
<keyword evidence="8 10" id="KW-0472">Membrane</keyword>
<feature type="transmembrane region" description="Helical" evidence="10">
    <location>
        <begin position="365"/>
        <end position="386"/>
    </location>
</feature>
<keyword evidence="6 10" id="KW-1133">Transmembrane helix</keyword>
<evidence type="ECO:0000256" key="8">
    <source>
        <dbReference type="ARBA" id="ARBA00023136"/>
    </source>
</evidence>
<gene>
    <name evidence="13" type="ORF">FEZ63_12145</name>
</gene>
<name>A0A5N3PAW1_9HYPH</name>
<dbReference type="GO" id="GO:0046688">
    <property type="term" value="P:response to copper ion"/>
    <property type="evidence" value="ECO:0007669"/>
    <property type="project" value="InterPro"/>
</dbReference>
<feature type="compositionally biased region" description="Polar residues" evidence="9">
    <location>
        <begin position="24"/>
        <end position="39"/>
    </location>
</feature>
<evidence type="ECO:0000256" key="2">
    <source>
        <dbReference type="ARBA" id="ARBA00022475"/>
    </source>
</evidence>
<feature type="transmembrane region" description="Helical" evidence="10">
    <location>
        <begin position="297"/>
        <end position="318"/>
    </location>
</feature>
<feature type="transmembrane region" description="Helical" evidence="10">
    <location>
        <begin position="263"/>
        <end position="290"/>
    </location>
</feature>
<evidence type="ECO:0000256" key="10">
    <source>
        <dbReference type="SAM" id="Phobius"/>
    </source>
</evidence>
<comment type="caution">
    <text evidence="13">The sequence shown here is derived from an EMBL/GenBank/DDBJ whole genome shotgun (WGS) entry which is preliminary data.</text>
</comment>
<accession>A0A5N3PAW1</accession>
<dbReference type="Gene3D" id="2.60.40.1220">
    <property type="match status" value="1"/>
</dbReference>
<dbReference type="AlphaFoldDB" id="A0A5N3PAW1"/>
<dbReference type="GO" id="GO:0006825">
    <property type="term" value="P:copper ion transport"/>
    <property type="evidence" value="ECO:0007669"/>
    <property type="project" value="InterPro"/>
</dbReference>
<dbReference type="InterPro" id="IPR008457">
    <property type="entry name" value="Cu-R_CopD_dom"/>
</dbReference>
<feature type="domain" description="CopC" evidence="11">
    <location>
        <begin position="76"/>
        <end position="167"/>
    </location>
</feature>
<dbReference type="InterPro" id="IPR014756">
    <property type="entry name" value="Ig_E-set"/>
</dbReference>
<dbReference type="GO" id="GO:0042597">
    <property type="term" value="C:periplasmic space"/>
    <property type="evidence" value="ECO:0007669"/>
    <property type="project" value="InterPro"/>
</dbReference>
<keyword evidence="4" id="KW-0479">Metal-binding</keyword>
<protein>
    <submittedName>
        <fullName evidence="13">Copper resistance protein CopC</fullName>
    </submittedName>
</protein>
<feature type="transmembrane region" description="Helical" evidence="10">
    <location>
        <begin position="194"/>
        <end position="213"/>
    </location>
</feature>
<keyword evidence="7" id="KW-0186">Copper</keyword>
<feature type="compositionally biased region" description="Basic and acidic residues" evidence="9">
    <location>
        <begin position="1"/>
        <end position="20"/>
    </location>
</feature>
<keyword evidence="5" id="KW-0732">Signal</keyword>
<dbReference type="Pfam" id="PF05425">
    <property type="entry name" value="CopD"/>
    <property type="match status" value="1"/>
</dbReference>
<proteinExistence type="predicted"/>
<keyword evidence="2" id="KW-1003">Cell membrane</keyword>
<evidence type="ECO:0000256" key="6">
    <source>
        <dbReference type="ARBA" id="ARBA00022989"/>
    </source>
</evidence>
<dbReference type="InterPro" id="IPR014755">
    <property type="entry name" value="Cu-Rt/internalin_Ig-like"/>
</dbReference>
<feature type="transmembrane region" description="Helical" evidence="10">
    <location>
        <begin position="330"/>
        <end position="353"/>
    </location>
</feature>
<dbReference type="PANTHER" id="PTHR34820">
    <property type="entry name" value="INNER MEMBRANE PROTEIN YEBZ"/>
    <property type="match status" value="1"/>
</dbReference>
<organism evidence="13 14">
    <name type="scientific">Microvirga brassicacearum</name>
    <dbReference type="NCBI Taxonomy" id="2580413"/>
    <lineage>
        <taxon>Bacteria</taxon>
        <taxon>Pseudomonadati</taxon>
        <taxon>Pseudomonadota</taxon>
        <taxon>Alphaproteobacteria</taxon>
        <taxon>Hyphomicrobiales</taxon>
        <taxon>Methylobacteriaceae</taxon>
        <taxon>Microvirga</taxon>
    </lineage>
</organism>
<dbReference type="SUPFAM" id="SSF81296">
    <property type="entry name" value="E set domains"/>
    <property type="match status" value="1"/>
</dbReference>
<evidence type="ECO:0000313" key="14">
    <source>
        <dbReference type="Proteomes" id="UP000325684"/>
    </source>
</evidence>
<dbReference type="Pfam" id="PF04234">
    <property type="entry name" value="CopC"/>
    <property type="match status" value="1"/>
</dbReference>
<dbReference type="GO" id="GO:0005507">
    <property type="term" value="F:copper ion binding"/>
    <property type="evidence" value="ECO:0007669"/>
    <property type="project" value="InterPro"/>
</dbReference>
<dbReference type="Proteomes" id="UP000325684">
    <property type="component" value="Unassembled WGS sequence"/>
</dbReference>
<evidence type="ECO:0000256" key="1">
    <source>
        <dbReference type="ARBA" id="ARBA00004651"/>
    </source>
</evidence>
<evidence type="ECO:0000259" key="11">
    <source>
        <dbReference type="Pfam" id="PF04234"/>
    </source>
</evidence>
<evidence type="ECO:0000256" key="9">
    <source>
        <dbReference type="SAM" id="MobiDB-lite"/>
    </source>
</evidence>
<evidence type="ECO:0000256" key="4">
    <source>
        <dbReference type="ARBA" id="ARBA00022723"/>
    </source>
</evidence>
<evidence type="ECO:0000256" key="3">
    <source>
        <dbReference type="ARBA" id="ARBA00022692"/>
    </source>
</evidence>
<feature type="transmembrane region" description="Helical" evidence="10">
    <location>
        <begin position="442"/>
        <end position="461"/>
    </location>
</feature>
<evidence type="ECO:0000256" key="5">
    <source>
        <dbReference type="ARBA" id="ARBA00022729"/>
    </source>
</evidence>
<feature type="region of interest" description="Disordered" evidence="9">
    <location>
        <begin position="1"/>
        <end position="45"/>
    </location>
</feature>
<keyword evidence="14" id="KW-1185">Reference proteome</keyword>
<dbReference type="OrthoDB" id="8374223at2"/>
<dbReference type="GO" id="GO:0005886">
    <property type="term" value="C:plasma membrane"/>
    <property type="evidence" value="ECO:0007669"/>
    <property type="project" value="UniProtKB-SubCell"/>
</dbReference>
<feature type="domain" description="Copper resistance protein D" evidence="12">
    <location>
        <begin position="360"/>
        <end position="459"/>
    </location>
</feature>
<reference evidence="13 14" key="1">
    <citation type="journal article" date="2019" name="Microorganisms">
        <title>Genome Insights into the Novel Species Microvirga brassicacearum, a Rapeseed Endophyte with Biotechnological Potential.</title>
        <authorList>
            <person name="Jimenez-Gomez A."/>
            <person name="Saati-Santamaria Z."/>
            <person name="Igual J.M."/>
            <person name="Rivas R."/>
            <person name="Mateos P.F."/>
            <person name="Garcia-Fraile P."/>
        </authorList>
    </citation>
    <scope>NUCLEOTIDE SEQUENCE [LARGE SCALE GENOMIC DNA]</scope>
    <source>
        <strain evidence="13 14">CDVBN77</strain>
    </source>
</reference>
<dbReference type="EMBL" id="VCMV01000015">
    <property type="protein sequence ID" value="KAB0266834.1"/>
    <property type="molecule type" value="Genomic_DNA"/>
</dbReference>